<dbReference type="SUPFAM" id="SSF47413">
    <property type="entry name" value="lambda repressor-like DNA-binding domains"/>
    <property type="match status" value="1"/>
</dbReference>
<dbReference type="RefSeq" id="WP_345724385.1">
    <property type="nucleotide sequence ID" value="NZ_BAABRU010000024.1"/>
</dbReference>
<evidence type="ECO:0000313" key="3">
    <source>
        <dbReference type="Proteomes" id="UP001428290"/>
    </source>
</evidence>
<reference evidence="2 3" key="1">
    <citation type="submission" date="2024-02" db="EMBL/GenBank/DDBJ databases">
        <title>Herpetosiphon gulosus NBRC 112829.</title>
        <authorList>
            <person name="Ichikawa N."/>
            <person name="Katano-Makiyama Y."/>
            <person name="Hidaka K."/>
        </authorList>
    </citation>
    <scope>NUCLEOTIDE SEQUENCE [LARGE SCALE GENOMIC DNA]</scope>
    <source>
        <strain evidence="2 3">NBRC 112829</strain>
    </source>
</reference>
<protein>
    <recommendedName>
        <fullName evidence="1">HTH cro/C1-type domain-containing protein</fullName>
    </recommendedName>
</protein>
<dbReference type="InterPro" id="IPR010982">
    <property type="entry name" value="Lambda_DNA-bd_dom_sf"/>
</dbReference>
<feature type="domain" description="HTH cro/C1-type" evidence="1">
    <location>
        <begin position="36"/>
        <end position="71"/>
    </location>
</feature>
<dbReference type="Proteomes" id="UP001428290">
    <property type="component" value="Unassembled WGS sequence"/>
</dbReference>
<keyword evidence="3" id="KW-1185">Reference proteome</keyword>
<dbReference type="PROSITE" id="PS50943">
    <property type="entry name" value="HTH_CROC1"/>
    <property type="match status" value="1"/>
</dbReference>
<comment type="caution">
    <text evidence="2">The sequence shown here is derived from an EMBL/GenBank/DDBJ whole genome shotgun (WGS) entry which is preliminary data.</text>
</comment>
<evidence type="ECO:0000259" key="1">
    <source>
        <dbReference type="PROSITE" id="PS50943"/>
    </source>
</evidence>
<proteinExistence type="predicted"/>
<dbReference type="Gene3D" id="1.10.260.40">
    <property type="entry name" value="lambda repressor-like DNA-binding domains"/>
    <property type="match status" value="1"/>
</dbReference>
<gene>
    <name evidence="2" type="ORF">Hgul01_04613</name>
</gene>
<sequence length="129" mass="14438">MKTLADLINDLFDTHRKPNGDRYTNTDVSTALNGAIDQSTLSLLRSGRNVNPGRLTLLHLCRFFQVSPSYFFPELTPPNHQPNAQAQGFAKVLLRGVQTFSPETQQKLFELLDSIAAEETSTDEESNEQ</sequence>
<evidence type="ECO:0000313" key="2">
    <source>
        <dbReference type="EMBL" id="GAA5530790.1"/>
    </source>
</evidence>
<dbReference type="InterPro" id="IPR001387">
    <property type="entry name" value="Cro/C1-type_HTH"/>
</dbReference>
<dbReference type="EMBL" id="BAABRU010000024">
    <property type="protein sequence ID" value="GAA5530790.1"/>
    <property type="molecule type" value="Genomic_DNA"/>
</dbReference>
<organism evidence="2 3">
    <name type="scientific">Herpetosiphon gulosus</name>
    <dbReference type="NCBI Taxonomy" id="1973496"/>
    <lineage>
        <taxon>Bacteria</taxon>
        <taxon>Bacillati</taxon>
        <taxon>Chloroflexota</taxon>
        <taxon>Chloroflexia</taxon>
        <taxon>Herpetosiphonales</taxon>
        <taxon>Herpetosiphonaceae</taxon>
        <taxon>Herpetosiphon</taxon>
    </lineage>
</organism>
<accession>A0ABP9X5V7</accession>
<name>A0ABP9X5V7_9CHLR</name>